<sequence>MFQLIIPSWHQTSFQTQPFTQIRELTCSHMYIISQQMATYISNLIYEILTFNLIFVPHLQGNQNDDVCCGPQNPLVQSVDQTNFCINNDNQCVIFFVPRDPNVLVDSFASIVYRNVRFYTVIQAIVIFF</sequence>
<dbReference type="Proteomes" id="UP001642409">
    <property type="component" value="Unassembled WGS sequence"/>
</dbReference>
<evidence type="ECO:0000313" key="1">
    <source>
        <dbReference type="EMBL" id="CAI9955260.1"/>
    </source>
</evidence>
<proteinExistence type="predicted"/>
<evidence type="ECO:0000313" key="2">
    <source>
        <dbReference type="EMBL" id="CAL5978943.1"/>
    </source>
</evidence>
<protein>
    <submittedName>
        <fullName evidence="2">Hypothetical_protein</fullName>
    </submittedName>
</protein>
<comment type="caution">
    <text evidence="1">The sequence shown here is derived from an EMBL/GenBank/DDBJ whole genome shotgun (WGS) entry which is preliminary data.</text>
</comment>
<dbReference type="EMBL" id="CATOUU010000865">
    <property type="protein sequence ID" value="CAI9955260.1"/>
    <property type="molecule type" value="Genomic_DNA"/>
</dbReference>
<evidence type="ECO:0000313" key="3">
    <source>
        <dbReference type="Proteomes" id="UP001642409"/>
    </source>
</evidence>
<gene>
    <name evidence="1" type="ORF">HINF_LOCUS42905</name>
    <name evidence="2" type="ORF">HINF_LOCUS5090</name>
</gene>
<dbReference type="EMBL" id="CAXDID020000010">
    <property type="protein sequence ID" value="CAL5978943.1"/>
    <property type="molecule type" value="Genomic_DNA"/>
</dbReference>
<accession>A0AA86QAC2</accession>
<organism evidence="1">
    <name type="scientific">Hexamita inflata</name>
    <dbReference type="NCBI Taxonomy" id="28002"/>
    <lineage>
        <taxon>Eukaryota</taxon>
        <taxon>Metamonada</taxon>
        <taxon>Diplomonadida</taxon>
        <taxon>Hexamitidae</taxon>
        <taxon>Hexamitinae</taxon>
        <taxon>Hexamita</taxon>
    </lineage>
</organism>
<keyword evidence="3" id="KW-1185">Reference proteome</keyword>
<dbReference type="AlphaFoldDB" id="A0AA86QAC2"/>
<reference evidence="1" key="1">
    <citation type="submission" date="2023-06" db="EMBL/GenBank/DDBJ databases">
        <authorList>
            <person name="Kurt Z."/>
        </authorList>
    </citation>
    <scope>NUCLEOTIDE SEQUENCE</scope>
</reference>
<reference evidence="2 3" key="2">
    <citation type="submission" date="2024-07" db="EMBL/GenBank/DDBJ databases">
        <authorList>
            <person name="Akdeniz Z."/>
        </authorList>
    </citation>
    <scope>NUCLEOTIDE SEQUENCE [LARGE SCALE GENOMIC DNA]</scope>
</reference>
<name>A0AA86QAC2_9EUKA</name>